<sequence>MLQFYRCVIDVLSVLRSSSYKYDTKFGENKNSRVVVSTTKIDARVIGSTEEEDRLDFMYNEDENKDCFNWVAALSTSNPNSKSNLNDNMTTEKQKRCNMEWKGELISNYWCPKTCSTIIFDNARQQQQQQQHQQEQQSQSEVPQQVDNNQLPSYDEVMNHSNSKNNVPNHGRYVDQSSGKSVTSFCARHNKFNKRDCQQHHAATANTASYLRGGRGGGNGKQKDHKQNDDDDNDQQKGKSMVIE</sequence>
<accession>A0A1E7FZG3</accession>
<dbReference type="Proteomes" id="UP000095751">
    <property type="component" value="Unassembled WGS sequence"/>
</dbReference>
<dbReference type="EMBL" id="KV784353">
    <property type="protein sequence ID" value="OEU23549.1"/>
    <property type="molecule type" value="Genomic_DNA"/>
</dbReference>
<dbReference type="InParanoid" id="A0A1E7FZG3"/>
<evidence type="ECO:0000313" key="3">
    <source>
        <dbReference type="Proteomes" id="UP000095751"/>
    </source>
</evidence>
<evidence type="ECO:0000313" key="2">
    <source>
        <dbReference type="EMBL" id="OEU23549.1"/>
    </source>
</evidence>
<reference evidence="2 3" key="1">
    <citation type="submission" date="2016-09" db="EMBL/GenBank/DDBJ databases">
        <title>Extensive genetic diversity and differential bi-allelic expression allows diatom success in the polar Southern Ocean.</title>
        <authorList>
            <consortium name="DOE Joint Genome Institute"/>
            <person name="Mock T."/>
            <person name="Otillar R.P."/>
            <person name="Strauss J."/>
            <person name="Dupont C."/>
            <person name="Frickenhaus S."/>
            <person name="Maumus F."/>
            <person name="Mcmullan M."/>
            <person name="Sanges R."/>
            <person name="Schmutz J."/>
            <person name="Toseland A."/>
            <person name="Valas R."/>
            <person name="Veluchamy A."/>
            <person name="Ward B.J."/>
            <person name="Allen A."/>
            <person name="Barry K."/>
            <person name="Falciatore A."/>
            <person name="Ferrante M."/>
            <person name="Fortunato A.E."/>
            <person name="Gloeckner G."/>
            <person name="Gruber A."/>
            <person name="Hipkin R."/>
            <person name="Janech M."/>
            <person name="Kroth P."/>
            <person name="Leese F."/>
            <person name="Lindquist E."/>
            <person name="Lyon B.R."/>
            <person name="Martin J."/>
            <person name="Mayer C."/>
            <person name="Parker M."/>
            <person name="Quesneville H."/>
            <person name="Raymond J."/>
            <person name="Uhlig C."/>
            <person name="Valentin K.U."/>
            <person name="Worden A.Z."/>
            <person name="Armbrust E.V."/>
            <person name="Bowler C."/>
            <person name="Green B."/>
            <person name="Moulton V."/>
            <person name="Van Oosterhout C."/>
            <person name="Grigoriev I."/>
        </authorList>
    </citation>
    <scope>NUCLEOTIDE SEQUENCE [LARGE SCALE GENOMIC DNA]</scope>
    <source>
        <strain evidence="2 3">CCMP1102</strain>
    </source>
</reference>
<feature type="region of interest" description="Disordered" evidence="1">
    <location>
        <begin position="196"/>
        <end position="244"/>
    </location>
</feature>
<evidence type="ECO:0000256" key="1">
    <source>
        <dbReference type="SAM" id="MobiDB-lite"/>
    </source>
</evidence>
<proteinExistence type="predicted"/>
<protein>
    <submittedName>
        <fullName evidence="2">Uncharacterized protein</fullName>
    </submittedName>
</protein>
<dbReference type="AlphaFoldDB" id="A0A1E7FZG3"/>
<name>A0A1E7FZG3_9STRA</name>
<dbReference type="KEGG" id="fcy:FRACYDRAFT_233723"/>
<feature type="region of interest" description="Disordered" evidence="1">
    <location>
        <begin position="152"/>
        <end position="178"/>
    </location>
</feature>
<keyword evidence="3" id="KW-1185">Reference proteome</keyword>
<feature type="compositionally biased region" description="Polar residues" evidence="1">
    <location>
        <begin position="159"/>
        <end position="168"/>
    </location>
</feature>
<gene>
    <name evidence="2" type="ORF">FRACYDRAFT_233723</name>
</gene>
<organism evidence="2 3">
    <name type="scientific">Fragilariopsis cylindrus CCMP1102</name>
    <dbReference type="NCBI Taxonomy" id="635003"/>
    <lineage>
        <taxon>Eukaryota</taxon>
        <taxon>Sar</taxon>
        <taxon>Stramenopiles</taxon>
        <taxon>Ochrophyta</taxon>
        <taxon>Bacillariophyta</taxon>
        <taxon>Bacillariophyceae</taxon>
        <taxon>Bacillariophycidae</taxon>
        <taxon>Bacillariales</taxon>
        <taxon>Bacillariaceae</taxon>
        <taxon>Fragilariopsis</taxon>
    </lineage>
</organism>